<evidence type="ECO:0000259" key="13">
    <source>
        <dbReference type="PROSITE" id="PS50011"/>
    </source>
</evidence>
<evidence type="ECO:0000313" key="16">
    <source>
        <dbReference type="EMBL" id="VDK79144.1"/>
    </source>
</evidence>
<dbReference type="PANTHER" id="PTHR24351">
    <property type="entry name" value="RIBOSOMAL PROTEIN S6 KINASE"/>
    <property type="match status" value="1"/>
</dbReference>
<dbReference type="InterPro" id="IPR011009">
    <property type="entry name" value="Kinase-like_dom_sf"/>
</dbReference>
<feature type="compositionally biased region" description="Low complexity" evidence="12">
    <location>
        <begin position="427"/>
        <end position="456"/>
    </location>
</feature>
<feature type="binding site" evidence="10">
    <location>
        <position position="783"/>
    </location>
    <ligand>
        <name>ATP</name>
        <dbReference type="ChEBI" id="CHEBI:30616"/>
    </ligand>
</feature>
<dbReference type="FunFam" id="3.30.200.20:FF:000058">
    <property type="entry name" value="Putative serine/threonine-protein kinase N2"/>
    <property type="match status" value="1"/>
</dbReference>
<evidence type="ECO:0000256" key="8">
    <source>
        <dbReference type="ARBA" id="ARBA00047470"/>
    </source>
</evidence>
<dbReference type="InterPro" id="IPR017892">
    <property type="entry name" value="Pkinase_C"/>
</dbReference>
<evidence type="ECO:0000256" key="10">
    <source>
        <dbReference type="PROSITE-ProRule" id="PRU10141"/>
    </source>
</evidence>
<dbReference type="Pfam" id="PF02185">
    <property type="entry name" value="HR1"/>
    <property type="match status" value="2"/>
</dbReference>
<dbReference type="InterPro" id="IPR017441">
    <property type="entry name" value="Protein_kinase_ATP_BS"/>
</dbReference>
<dbReference type="CDD" id="cd11623">
    <property type="entry name" value="HR1_PKN_2"/>
    <property type="match status" value="1"/>
</dbReference>
<dbReference type="Gene3D" id="1.10.510.10">
    <property type="entry name" value="Transferase(Phosphotransferase) domain 1"/>
    <property type="match status" value="1"/>
</dbReference>
<dbReference type="InterPro" id="IPR000961">
    <property type="entry name" value="AGC-kinase_C"/>
</dbReference>
<evidence type="ECO:0000256" key="6">
    <source>
        <dbReference type="ARBA" id="ARBA00022840"/>
    </source>
</evidence>
<dbReference type="InterPro" id="IPR011072">
    <property type="entry name" value="HR1_rho-bd"/>
</dbReference>
<keyword evidence="2" id="KW-0597">Phosphoprotein</keyword>
<dbReference type="PROSITE" id="PS50011">
    <property type="entry name" value="PROTEIN_KINASE_DOM"/>
    <property type="match status" value="1"/>
</dbReference>
<comment type="catalytic activity">
    <reaction evidence="7">
        <text>L-threonyl-[protein] + ATP = O-phospho-L-threonyl-[protein] + ADP + H(+)</text>
        <dbReference type="Rhea" id="RHEA:46608"/>
        <dbReference type="Rhea" id="RHEA-COMP:11060"/>
        <dbReference type="Rhea" id="RHEA-COMP:11605"/>
        <dbReference type="ChEBI" id="CHEBI:15378"/>
        <dbReference type="ChEBI" id="CHEBI:30013"/>
        <dbReference type="ChEBI" id="CHEBI:30616"/>
        <dbReference type="ChEBI" id="CHEBI:61977"/>
        <dbReference type="ChEBI" id="CHEBI:456216"/>
        <dbReference type="EC" id="2.7.11.13"/>
    </reaction>
</comment>
<dbReference type="SMART" id="SM00133">
    <property type="entry name" value="S_TK_X"/>
    <property type="match status" value="1"/>
</dbReference>
<evidence type="ECO:0000256" key="5">
    <source>
        <dbReference type="ARBA" id="ARBA00022777"/>
    </source>
</evidence>
<dbReference type="GO" id="GO:0005524">
    <property type="term" value="F:ATP binding"/>
    <property type="evidence" value="ECO:0007669"/>
    <property type="project" value="UniProtKB-UniRule"/>
</dbReference>
<evidence type="ECO:0000256" key="9">
    <source>
        <dbReference type="PROSITE-ProRule" id="PRU01207"/>
    </source>
</evidence>
<organism evidence="16 17">
    <name type="scientific">Litomosoides sigmodontis</name>
    <name type="common">Filarial nematode worm</name>
    <dbReference type="NCBI Taxonomy" id="42156"/>
    <lineage>
        <taxon>Eukaryota</taxon>
        <taxon>Metazoa</taxon>
        <taxon>Ecdysozoa</taxon>
        <taxon>Nematoda</taxon>
        <taxon>Chromadorea</taxon>
        <taxon>Rhabditida</taxon>
        <taxon>Spirurina</taxon>
        <taxon>Spiruromorpha</taxon>
        <taxon>Filarioidea</taxon>
        <taxon>Onchocercidae</taxon>
        <taxon>Litomosoides</taxon>
    </lineage>
</organism>
<protein>
    <recommendedName>
        <fullName evidence="18">Protein kinase C</fullName>
    </recommendedName>
</protein>
<keyword evidence="17" id="KW-1185">Reference proteome</keyword>
<feature type="region of interest" description="Disordered" evidence="12">
    <location>
        <begin position="327"/>
        <end position="360"/>
    </location>
</feature>
<keyword evidence="4 10" id="KW-0547">Nucleotide-binding</keyword>
<dbReference type="EMBL" id="UYRX01000278">
    <property type="protein sequence ID" value="VDK79144.1"/>
    <property type="molecule type" value="Genomic_DNA"/>
</dbReference>
<keyword evidence="3" id="KW-0808">Transferase</keyword>
<proteinExistence type="predicted"/>
<dbReference type="Pfam" id="PF00433">
    <property type="entry name" value="Pkinase_C"/>
    <property type="match status" value="1"/>
</dbReference>
<feature type="compositionally biased region" description="Polar residues" evidence="12">
    <location>
        <begin position="707"/>
        <end position="718"/>
    </location>
</feature>
<accession>A0A3P6ULX0</accession>
<dbReference type="Pfam" id="PF00069">
    <property type="entry name" value="Pkinase"/>
    <property type="match status" value="1"/>
</dbReference>
<dbReference type="GO" id="GO:0007165">
    <property type="term" value="P:signal transduction"/>
    <property type="evidence" value="ECO:0007669"/>
    <property type="project" value="InterPro"/>
</dbReference>
<evidence type="ECO:0000313" key="17">
    <source>
        <dbReference type="Proteomes" id="UP000277928"/>
    </source>
</evidence>
<evidence type="ECO:0000259" key="15">
    <source>
        <dbReference type="PROSITE" id="PS51860"/>
    </source>
</evidence>
<keyword evidence="5" id="KW-0418">Kinase</keyword>
<feature type="coiled-coil region" evidence="11">
    <location>
        <begin position="83"/>
        <end position="110"/>
    </location>
</feature>
<feature type="domain" description="REM-1" evidence="15">
    <location>
        <begin position="230"/>
        <end position="309"/>
    </location>
</feature>
<dbReference type="Gene3D" id="1.10.287.160">
    <property type="entry name" value="HR1 repeat"/>
    <property type="match status" value="3"/>
</dbReference>
<dbReference type="PROSITE" id="PS00108">
    <property type="entry name" value="PROTEIN_KINASE_ST"/>
    <property type="match status" value="1"/>
</dbReference>
<dbReference type="GO" id="GO:0004697">
    <property type="term" value="F:diacylglycerol-dependent serine/threonine kinase activity"/>
    <property type="evidence" value="ECO:0007669"/>
    <property type="project" value="UniProtKB-EC"/>
</dbReference>
<dbReference type="PROSITE" id="PS51860">
    <property type="entry name" value="REM_1"/>
    <property type="match status" value="2"/>
</dbReference>
<evidence type="ECO:0000256" key="12">
    <source>
        <dbReference type="SAM" id="MobiDB-lite"/>
    </source>
</evidence>
<dbReference type="SMART" id="SM00742">
    <property type="entry name" value="Hr1"/>
    <property type="match status" value="2"/>
</dbReference>
<dbReference type="FunFam" id="1.10.510.10:FF:000038">
    <property type="entry name" value="serine/threonine-protein kinase N2 isoform X1"/>
    <property type="match status" value="1"/>
</dbReference>
<feature type="region of interest" description="Disordered" evidence="12">
    <location>
        <begin position="420"/>
        <end position="456"/>
    </location>
</feature>
<dbReference type="InterPro" id="IPR008271">
    <property type="entry name" value="Ser/Thr_kinase_AS"/>
</dbReference>
<dbReference type="STRING" id="42156.A0A3P6ULX0"/>
<name>A0A3P6ULX0_LITSI</name>
<dbReference type="SUPFAM" id="SSF46585">
    <property type="entry name" value="HR1 repeat"/>
    <property type="match status" value="2"/>
</dbReference>
<gene>
    <name evidence="16" type="ORF">NLS_LOCUS4372</name>
</gene>
<sequence length="1082" mass="121204">MADVAHPDPIAWQHPVESSDGDPCSSNDTSVPEELALLAVKYAFSFGEQKSLQKDVIELKKKIRISCNKQMRIKQGYVQMQKVTKEKKQSDFLKKEIRDLSDQISDMKDDLQTLDMYDSGAFDDGDDINGIPNSPSEDALTADGSSDGAGLELGTENVETVINSRLASLQKELDKEMKVKDGLERFLVIGQTNRKLQEESKSMLFDSKAKIALLRMQIEKMQRQEQVDAGLSGKRIPTKTEMIVDDLLFRLRKEAAIAEGARNMIRILSSQRKSDGKSLSQAFDNQMQSEEKLDLIRLALAKYSARLPNDSPKKNEIRDAILESERLPLTGHHHHRRDGTFSPPSSAPGSPSQDDSKSASLPRLALSLKRLCALPSLAVSGRLEMRLIGCQNLMVDIPRRLPRTEISSVVAVAGDSLSGLTQKTRSTRGSGPRTSRTRSSSVWCSSSATSTDSFGTAKLSPNEVTATVLLDSREVASTDSRPVSQQAWDQHFSIDLDRSKELEIEIRYRDWRSICAFTVVKLGDIVEPSERAGMVLNLEPQGDLFAEFKYLNPVVSRKPKLERQKRLFRVKERKEIASVKKQLGVAAWSRLMKQFGGSQSNESSEPVLSPTYGGLYTAAVTNASATALLPPVSKTAHTLPTRLTADRALISSASGLFAPESSSHMRPVLPPSLPSSARFGDVSEKEISKTKQNQRFCEQSKIAASSRPPSKSQATVSRVESPPPLPSSKPPPLTHKITSRITSHTSSSLTIDKFQLISVLGRGHFGKVILARYKGNGEYYALKVLKKGDVLGRDEVESLMVEKRIFEIATSRRHPFLVNLFACIQSKEHVFFVMEYSMGGDLMRHIHDDIFTEERSCFYAACVLLGLEFLHANNIIYRDLKLDNLLLDREGYVKLADFGLCKEGMGPTDRTSTFCGTPEFLAPEVLTESSYTRAVDWWGLGVLIFEMLVGEPPFSGEDEEEIFDSIVNDDVRYPRFLSIESISIMRRLMRKNPDKRLGSGQNDALDVKQQRFFKHVNWDWDKLLNKEIRPKFVPEIKNLEDVSNFDDEFTKETPRFSSAKDKRPITDADQMLFKDFDFSFIR</sequence>
<dbReference type="PROSITE" id="PS00107">
    <property type="entry name" value="PROTEIN_KINASE_ATP"/>
    <property type="match status" value="1"/>
</dbReference>
<keyword evidence="9 11" id="KW-0175">Coiled coil</keyword>
<evidence type="ECO:0000256" key="11">
    <source>
        <dbReference type="SAM" id="Coils"/>
    </source>
</evidence>
<evidence type="ECO:0008006" key="18">
    <source>
        <dbReference type="Google" id="ProtNLM"/>
    </source>
</evidence>
<evidence type="ECO:0000256" key="4">
    <source>
        <dbReference type="ARBA" id="ARBA00022741"/>
    </source>
</evidence>
<dbReference type="SMART" id="SM00220">
    <property type="entry name" value="S_TKc"/>
    <property type="match status" value="1"/>
</dbReference>
<dbReference type="PROSITE" id="PS51285">
    <property type="entry name" value="AGC_KINASE_CTER"/>
    <property type="match status" value="1"/>
</dbReference>
<dbReference type="InterPro" id="IPR036274">
    <property type="entry name" value="HR1_rpt_sf"/>
</dbReference>
<evidence type="ECO:0000259" key="14">
    <source>
        <dbReference type="PROSITE" id="PS51285"/>
    </source>
</evidence>
<dbReference type="Proteomes" id="UP000277928">
    <property type="component" value="Unassembled WGS sequence"/>
</dbReference>
<dbReference type="AlphaFoldDB" id="A0A3P6ULX0"/>
<evidence type="ECO:0000256" key="3">
    <source>
        <dbReference type="ARBA" id="ARBA00022679"/>
    </source>
</evidence>
<feature type="compositionally biased region" description="Pro residues" evidence="12">
    <location>
        <begin position="721"/>
        <end position="733"/>
    </location>
</feature>
<dbReference type="CDD" id="cd05589">
    <property type="entry name" value="STKc_PKN"/>
    <property type="match status" value="1"/>
</dbReference>
<feature type="region of interest" description="Disordered" evidence="12">
    <location>
        <begin position="124"/>
        <end position="149"/>
    </location>
</feature>
<feature type="domain" description="AGC-kinase C-terminal" evidence="14">
    <location>
        <begin position="1016"/>
        <end position="1082"/>
    </location>
</feature>
<dbReference type="OrthoDB" id="63267at2759"/>
<comment type="catalytic activity">
    <reaction evidence="8">
        <text>L-seryl-[protein] + ATP = O-phospho-L-seryl-[protein] + ADP + H(+)</text>
        <dbReference type="Rhea" id="RHEA:17989"/>
        <dbReference type="Rhea" id="RHEA-COMP:9863"/>
        <dbReference type="Rhea" id="RHEA-COMP:11604"/>
        <dbReference type="ChEBI" id="CHEBI:15378"/>
        <dbReference type="ChEBI" id="CHEBI:29999"/>
        <dbReference type="ChEBI" id="CHEBI:30616"/>
        <dbReference type="ChEBI" id="CHEBI:83421"/>
        <dbReference type="ChEBI" id="CHEBI:456216"/>
        <dbReference type="EC" id="2.7.11.13"/>
    </reaction>
</comment>
<evidence type="ECO:0000256" key="1">
    <source>
        <dbReference type="ARBA" id="ARBA00022527"/>
    </source>
</evidence>
<keyword evidence="6 10" id="KW-0067">ATP-binding</keyword>
<feature type="region of interest" description="Disordered" evidence="12">
    <location>
        <begin position="1"/>
        <end position="29"/>
    </location>
</feature>
<feature type="region of interest" description="Disordered" evidence="12">
    <location>
        <begin position="659"/>
        <end position="737"/>
    </location>
</feature>
<dbReference type="SUPFAM" id="SSF56112">
    <property type="entry name" value="Protein kinase-like (PK-like)"/>
    <property type="match status" value="1"/>
</dbReference>
<evidence type="ECO:0000256" key="7">
    <source>
        <dbReference type="ARBA" id="ARBA00047272"/>
    </source>
</evidence>
<evidence type="ECO:0000256" key="2">
    <source>
        <dbReference type="ARBA" id="ARBA00022553"/>
    </source>
</evidence>
<dbReference type="OMA" id="PEDVTXD"/>
<feature type="compositionally biased region" description="Low complexity" evidence="12">
    <location>
        <begin position="342"/>
        <end position="352"/>
    </location>
</feature>
<feature type="domain" description="Protein kinase" evidence="13">
    <location>
        <begin position="754"/>
        <end position="1013"/>
    </location>
</feature>
<reference evidence="16 17" key="1">
    <citation type="submission" date="2018-08" db="EMBL/GenBank/DDBJ databases">
        <authorList>
            <person name="Laetsch R D."/>
            <person name="Stevens L."/>
            <person name="Kumar S."/>
            <person name="Blaxter L. M."/>
        </authorList>
    </citation>
    <scope>NUCLEOTIDE SEQUENCE [LARGE SCALE GENOMIC DNA]</scope>
</reference>
<keyword evidence="1" id="KW-0723">Serine/threonine-protein kinase</keyword>
<feature type="domain" description="REM-1" evidence="15">
    <location>
        <begin position="152"/>
        <end position="227"/>
    </location>
</feature>
<dbReference type="Gene3D" id="3.30.200.20">
    <property type="entry name" value="Phosphorylase Kinase, domain 1"/>
    <property type="match status" value="1"/>
</dbReference>
<dbReference type="InterPro" id="IPR000719">
    <property type="entry name" value="Prot_kinase_dom"/>
</dbReference>